<dbReference type="PANTHER" id="PTHR43133">
    <property type="entry name" value="RNA POLYMERASE ECF-TYPE SIGMA FACTO"/>
    <property type="match status" value="1"/>
</dbReference>
<evidence type="ECO:0008006" key="11">
    <source>
        <dbReference type="Google" id="ProtNLM"/>
    </source>
</evidence>
<keyword evidence="3" id="KW-0731">Sigma factor</keyword>
<dbReference type="PANTHER" id="PTHR43133:SF8">
    <property type="entry name" value="RNA POLYMERASE SIGMA FACTOR HI_1459-RELATED"/>
    <property type="match status" value="1"/>
</dbReference>
<keyword evidence="4" id="KW-0238">DNA-binding</keyword>
<evidence type="ECO:0000313" key="10">
    <source>
        <dbReference type="Proteomes" id="UP000445000"/>
    </source>
</evidence>
<keyword evidence="2" id="KW-0805">Transcription regulation</keyword>
<dbReference type="GO" id="GO:0006352">
    <property type="term" value="P:DNA-templated transcription initiation"/>
    <property type="evidence" value="ECO:0007669"/>
    <property type="project" value="InterPro"/>
</dbReference>
<dbReference type="SUPFAM" id="SSF88946">
    <property type="entry name" value="Sigma2 domain of RNA polymerase sigma factors"/>
    <property type="match status" value="1"/>
</dbReference>
<evidence type="ECO:0000256" key="2">
    <source>
        <dbReference type="ARBA" id="ARBA00023015"/>
    </source>
</evidence>
<dbReference type="AlphaFoldDB" id="A0A829Y903"/>
<evidence type="ECO:0000256" key="3">
    <source>
        <dbReference type="ARBA" id="ARBA00023082"/>
    </source>
</evidence>
<keyword evidence="10" id="KW-1185">Reference proteome</keyword>
<dbReference type="Pfam" id="PF04542">
    <property type="entry name" value="Sigma70_r2"/>
    <property type="match status" value="1"/>
</dbReference>
<evidence type="ECO:0000313" key="9">
    <source>
        <dbReference type="EMBL" id="GFE79650.1"/>
    </source>
</evidence>
<sequence length="174" mass="20314">MKATLPQRAWTLGVHYRRELHRYLLRRLRRPQDLDDLKQEVYMRLLRMDRMDGIREPLAYLYSIAANVVSDFTLAERRRHDRVTPDSDAVENWADDPSQSLPDDIAERTSLERQLEDALKQLPPLQAAALVLHYQEGMSCDEIAKQLGLSPKSVDKYLTRAKARMRILLWNEGS</sequence>
<gene>
    <name evidence="9" type="ORF">GCM10011487_16500</name>
</gene>
<dbReference type="InterPro" id="IPR007627">
    <property type="entry name" value="RNA_pol_sigma70_r2"/>
</dbReference>
<comment type="similarity">
    <text evidence="1">Belongs to the sigma-70 factor family. ECF subfamily.</text>
</comment>
<accession>A0A829Y903</accession>
<dbReference type="InterPro" id="IPR013325">
    <property type="entry name" value="RNA_pol_sigma_r2"/>
</dbReference>
<organism evidence="9 10">
    <name type="scientific">Steroidobacter agaridevorans</name>
    <dbReference type="NCBI Taxonomy" id="2695856"/>
    <lineage>
        <taxon>Bacteria</taxon>
        <taxon>Pseudomonadati</taxon>
        <taxon>Pseudomonadota</taxon>
        <taxon>Gammaproteobacteria</taxon>
        <taxon>Steroidobacterales</taxon>
        <taxon>Steroidobacteraceae</taxon>
        <taxon>Steroidobacter</taxon>
    </lineage>
</organism>
<dbReference type="Gene3D" id="1.10.1740.10">
    <property type="match status" value="1"/>
</dbReference>
<dbReference type="InterPro" id="IPR039425">
    <property type="entry name" value="RNA_pol_sigma-70-like"/>
</dbReference>
<dbReference type="CDD" id="cd06171">
    <property type="entry name" value="Sigma70_r4"/>
    <property type="match status" value="1"/>
</dbReference>
<dbReference type="InterPro" id="IPR013324">
    <property type="entry name" value="RNA_pol_sigma_r3/r4-like"/>
</dbReference>
<dbReference type="NCBIfam" id="TIGR02937">
    <property type="entry name" value="sigma70-ECF"/>
    <property type="match status" value="1"/>
</dbReference>
<keyword evidence="5" id="KW-0804">Transcription</keyword>
<comment type="caution">
    <text evidence="9">The sequence shown here is derived from an EMBL/GenBank/DDBJ whole genome shotgun (WGS) entry which is preliminary data.</text>
</comment>
<evidence type="ECO:0000259" key="8">
    <source>
        <dbReference type="Pfam" id="PF08281"/>
    </source>
</evidence>
<evidence type="ECO:0000256" key="1">
    <source>
        <dbReference type="ARBA" id="ARBA00010641"/>
    </source>
</evidence>
<dbReference type="InterPro" id="IPR014284">
    <property type="entry name" value="RNA_pol_sigma-70_dom"/>
</dbReference>
<reference evidence="10" key="1">
    <citation type="submission" date="2020-01" db="EMBL/GenBank/DDBJ databases">
        <title>'Steroidobacter agaridevorans' sp. nov., agar-degrading bacteria isolated from rhizosphere soils.</title>
        <authorList>
            <person name="Ikenaga M."/>
            <person name="Kataoka M."/>
            <person name="Murouchi A."/>
            <person name="Katsuragi S."/>
            <person name="Sakai M."/>
        </authorList>
    </citation>
    <scope>NUCLEOTIDE SEQUENCE [LARGE SCALE GENOMIC DNA]</scope>
    <source>
        <strain evidence="10">YU21-B</strain>
    </source>
</reference>
<evidence type="ECO:0000256" key="5">
    <source>
        <dbReference type="ARBA" id="ARBA00023163"/>
    </source>
</evidence>
<dbReference type="InterPro" id="IPR013249">
    <property type="entry name" value="RNA_pol_sigma70_r4_t2"/>
</dbReference>
<feature type="region of interest" description="Disordered" evidence="6">
    <location>
        <begin position="83"/>
        <end position="102"/>
    </location>
</feature>
<dbReference type="Proteomes" id="UP000445000">
    <property type="component" value="Unassembled WGS sequence"/>
</dbReference>
<dbReference type="InterPro" id="IPR036388">
    <property type="entry name" value="WH-like_DNA-bd_sf"/>
</dbReference>
<dbReference type="GO" id="GO:0016987">
    <property type="term" value="F:sigma factor activity"/>
    <property type="evidence" value="ECO:0007669"/>
    <property type="project" value="UniProtKB-KW"/>
</dbReference>
<proteinExistence type="inferred from homology"/>
<dbReference type="Pfam" id="PF08281">
    <property type="entry name" value="Sigma70_r4_2"/>
    <property type="match status" value="1"/>
</dbReference>
<feature type="domain" description="RNA polymerase sigma factor 70 region 4 type 2" evidence="8">
    <location>
        <begin position="113"/>
        <end position="165"/>
    </location>
</feature>
<feature type="domain" description="RNA polymerase sigma-70 region 2" evidence="7">
    <location>
        <begin position="15"/>
        <end position="78"/>
    </location>
</feature>
<evidence type="ECO:0000256" key="4">
    <source>
        <dbReference type="ARBA" id="ARBA00023125"/>
    </source>
</evidence>
<dbReference type="GO" id="GO:0003677">
    <property type="term" value="F:DNA binding"/>
    <property type="evidence" value="ECO:0007669"/>
    <property type="project" value="UniProtKB-KW"/>
</dbReference>
<dbReference type="EMBL" id="BLJN01000002">
    <property type="protein sequence ID" value="GFE79650.1"/>
    <property type="molecule type" value="Genomic_DNA"/>
</dbReference>
<dbReference type="SUPFAM" id="SSF88659">
    <property type="entry name" value="Sigma3 and sigma4 domains of RNA polymerase sigma factors"/>
    <property type="match status" value="1"/>
</dbReference>
<protein>
    <recommendedName>
        <fullName evidence="11">RNA polymerase sigma factor</fullName>
    </recommendedName>
</protein>
<evidence type="ECO:0000256" key="6">
    <source>
        <dbReference type="SAM" id="MobiDB-lite"/>
    </source>
</evidence>
<evidence type="ECO:0000259" key="7">
    <source>
        <dbReference type="Pfam" id="PF04542"/>
    </source>
</evidence>
<dbReference type="Gene3D" id="1.10.10.10">
    <property type="entry name" value="Winged helix-like DNA-binding domain superfamily/Winged helix DNA-binding domain"/>
    <property type="match status" value="1"/>
</dbReference>
<name>A0A829Y903_9GAMM</name>
<dbReference type="RefSeq" id="WP_161811423.1">
    <property type="nucleotide sequence ID" value="NZ_BLJN01000002.1"/>
</dbReference>